<name>A0AA88QNH0_9ASTE</name>
<dbReference type="InterPro" id="IPR007021">
    <property type="entry name" value="DUF659"/>
</dbReference>
<keyword evidence="3 7" id="KW-0863">Zinc-finger</keyword>
<keyword evidence="12" id="KW-1185">Reference proteome</keyword>
<evidence type="ECO:0000313" key="11">
    <source>
        <dbReference type="EMBL" id="KAK2968529.1"/>
    </source>
</evidence>
<keyword evidence="9" id="KW-1133">Transmembrane helix</keyword>
<evidence type="ECO:0000256" key="6">
    <source>
        <dbReference type="ARBA" id="ARBA00023242"/>
    </source>
</evidence>
<protein>
    <recommendedName>
        <fullName evidence="10">BED-type domain-containing protein</fullName>
    </recommendedName>
</protein>
<keyword evidence="5" id="KW-0238">DNA-binding</keyword>
<feature type="domain" description="BED-type" evidence="10">
    <location>
        <begin position="13"/>
        <end position="71"/>
    </location>
</feature>
<sequence length="788" mass="89567">MASGLEPVEVTSQKHDPAWKHCQMYKNGDRVQLKCNYCGKIFKGGGIHRIKEHLAGQKGNASTCLRVQPDVRLQMLESLNGAVAKKRKKQKLTDEIVIYNGSVSEIDTFANQCGLNTEVELLPVPDTLESNLLMNQEEGMSKRSRKKKGRVRKASASAIANPNVMSNGTVVGSKRAINQVQLAVGRFLYDVGVPLDGVNSVYFQPMVDAIASQGSGVVGPAYHDLRSGILKNSVQEVRNDIDQCMGTWGRSGCSVLVDEYISEKGKTSINFLVYCPEGTMFLRSVDITDIVDSTDALYELLKEVLEEVGVRNVLQVVTNCEERYVVAGKRLADTFSTVFWTPCAACCIDFMLGDFKKLEWINTILEQAKSISRFIYNHSTVLNMMRRYTLGVDLVEPGVTRPVTDFTTLKRMVNIKHNLQSMVTSEEWMECPYSKKQEGYTMLDYISNQSFWSTCILITRLVDPLLRLLRIVGSEKRPAMGYVYAGIYRAKETIKKEFVNRKDYMVYWNIIDHRWEQLQRHPLHVAGFYLNPKFFYSTEGDIHLHRSLVYDCVEKLVPDPKIQDKIVKETTSYHNAVGDFGRKMAARARDTLLPGEGKSLRRGSRALSMHYGRHACGEWWSTYGGGCPNLARLAIRVLSQTCSLILPKPRHIHLEQMHERKNCLEHQRLCDLVFIQYNMWLRQLVQKNEEQDALDPLAYDNINIVEDWVAEKELCSEDIGSSDWTTIEPPYGNTMLLLPSMDEFEALGAGIHIALLFKSLLKKLFFTSFINCYTLLLQGLMILKFLRE</sequence>
<comment type="caution">
    <text evidence="11">The sequence shown here is derived from an EMBL/GenBank/DDBJ whole genome shotgun (WGS) entry which is preliminary data.</text>
</comment>
<dbReference type="PANTHER" id="PTHR32166">
    <property type="entry name" value="OSJNBA0013A04.12 PROTEIN"/>
    <property type="match status" value="1"/>
</dbReference>
<dbReference type="SUPFAM" id="SSF53098">
    <property type="entry name" value="Ribonuclease H-like"/>
    <property type="match status" value="1"/>
</dbReference>
<dbReference type="PROSITE" id="PS50808">
    <property type="entry name" value="ZF_BED"/>
    <property type="match status" value="1"/>
</dbReference>
<dbReference type="InterPro" id="IPR012337">
    <property type="entry name" value="RNaseH-like_sf"/>
</dbReference>
<dbReference type="EMBL" id="JAVXUO010002909">
    <property type="protein sequence ID" value="KAK2968529.1"/>
    <property type="molecule type" value="Genomic_DNA"/>
</dbReference>
<evidence type="ECO:0000256" key="4">
    <source>
        <dbReference type="ARBA" id="ARBA00022833"/>
    </source>
</evidence>
<dbReference type="GO" id="GO:0046983">
    <property type="term" value="F:protein dimerization activity"/>
    <property type="evidence" value="ECO:0007669"/>
    <property type="project" value="InterPro"/>
</dbReference>
<evidence type="ECO:0000256" key="2">
    <source>
        <dbReference type="ARBA" id="ARBA00022723"/>
    </source>
</evidence>
<dbReference type="PANTHER" id="PTHR32166:SF88">
    <property type="entry name" value="HAT TRANSPOSON SUPERFAMILY"/>
    <property type="match status" value="1"/>
</dbReference>
<evidence type="ECO:0000259" key="10">
    <source>
        <dbReference type="PROSITE" id="PS50808"/>
    </source>
</evidence>
<evidence type="ECO:0000256" key="7">
    <source>
        <dbReference type="PROSITE-ProRule" id="PRU00027"/>
    </source>
</evidence>
<dbReference type="GO" id="GO:0005634">
    <property type="term" value="C:nucleus"/>
    <property type="evidence" value="ECO:0007669"/>
    <property type="project" value="UniProtKB-SubCell"/>
</dbReference>
<dbReference type="Proteomes" id="UP001187471">
    <property type="component" value="Unassembled WGS sequence"/>
</dbReference>
<dbReference type="GO" id="GO:0003677">
    <property type="term" value="F:DNA binding"/>
    <property type="evidence" value="ECO:0007669"/>
    <property type="project" value="UniProtKB-KW"/>
</dbReference>
<dbReference type="Pfam" id="PF05699">
    <property type="entry name" value="Dimer_Tnp_hAT"/>
    <property type="match status" value="1"/>
</dbReference>
<keyword evidence="4" id="KW-0862">Zinc</keyword>
<keyword evidence="9" id="KW-0472">Membrane</keyword>
<evidence type="ECO:0000256" key="3">
    <source>
        <dbReference type="ARBA" id="ARBA00022771"/>
    </source>
</evidence>
<evidence type="ECO:0000256" key="9">
    <source>
        <dbReference type="SAM" id="Phobius"/>
    </source>
</evidence>
<proteinExistence type="predicted"/>
<evidence type="ECO:0000256" key="5">
    <source>
        <dbReference type="ARBA" id="ARBA00023125"/>
    </source>
</evidence>
<gene>
    <name evidence="11" type="ORF">RJ640_009374</name>
</gene>
<feature type="transmembrane region" description="Helical" evidence="9">
    <location>
        <begin position="764"/>
        <end position="786"/>
    </location>
</feature>
<keyword evidence="9" id="KW-0812">Transmembrane</keyword>
<dbReference type="Pfam" id="PF02892">
    <property type="entry name" value="zf-BED"/>
    <property type="match status" value="1"/>
</dbReference>
<evidence type="ECO:0000256" key="8">
    <source>
        <dbReference type="SAM" id="MobiDB-lite"/>
    </source>
</evidence>
<accession>A0AA88QNH0</accession>
<evidence type="ECO:0000313" key="12">
    <source>
        <dbReference type="Proteomes" id="UP001187471"/>
    </source>
</evidence>
<dbReference type="AlphaFoldDB" id="A0AA88QNH0"/>
<organism evidence="11 12">
    <name type="scientific">Escallonia rubra</name>
    <dbReference type="NCBI Taxonomy" id="112253"/>
    <lineage>
        <taxon>Eukaryota</taxon>
        <taxon>Viridiplantae</taxon>
        <taxon>Streptophyta</taxon>
        <taxon>Embryophyta</taxon>
        <taxon>Tracheophyta</taxon>
        <taxon>Spermatophyta</taxon>
        <taxon>Magnoliopsida</taxon>
        <taxon>eudicotyledons</taxon>
        <taxon>Gunneridae</taxon>
        <taxon>Pentapetalae</taxon>
        <taxon>asterids</taxon>
        <taxon>campanulids</taxon>
        <taxon>Escalloniales</taxon>
        <taxon>Escalloniaceae</taxon>
        <taxon>Escallonia</taxon>
    </lineage>
</organism>
<dbReference type="InterPro" id="IPR003656">
    <property type="entry name" value="Znf_BED"/>
</dbReference>
<keyword evidence="2" id="KW-0479">Metal-binding</keyword>
<keyword evidence="6" id="KW-0539">Nucleus</keyword>
<feature type="compositionally biased region" description="Basic residues" evidence="8">
    <location>
        <begin position="142"/>
        <end position="153"/>
    </location>
</feature>
<dbReference type="GO" id="GO:0008270">
    <property type="term" value="F:zinc ion binding"/>
    <property type="evidence" value="ECO:0007669"/>
    <property type="project" value="UniProtKB-KW"/>
</dbReference>
<reference evidence="11" key="1">
    <citation type="submission" date="2022-12" db="EMBL/GenBank/DDBJ databases">
        <title>Draft genome assemblies for two species of Escallonia (Escalloniales).</title>
        <authorList>
            <person name="Chanderbali A."/>
            <person name="Dervinis C."/>
            <person name="Anghel I."/>
            <person name="Soltis D."/>
            <person name="Soltis P."/>
            <person name="Zapata F."/>
        </authorList>
    </citation>
    <scope>NUCLEOTIDE SEQUENCE</scope>
    <source>
        <strain evidence="11">UCBG92.1500</strain>
        <tissue evidence="11">Leaf</tissue>
    </source>
</reference>
<evidence type="ECO:0000256" key="1">
    <source>
        <dbReference type="ARBA" id="ARBA00004123"/>
    </source>
</evidence>
<dbReference type="InterPro" id="IPR008906">
    <property type="entry name" value="HATC_C_dom"/>
</dbReference>
<feature type="region of interest" description="Disordered" evidence="8">
    <location>
        <begin position="136"/>
        <end position="156"/>
    </location>
</feature>
<dbReference type="Pfam" id="PF04937">
    <property type="entry name" value="DUF659"/>
    <property type="match status" value="1"/>
</dbReference>
<comment type="subcellular location">
    <subcellularLocation>
        <location evidence="1">Nucleus</location>
    </subcellularLocation>
</comment>